<dbReference type="Proteomes" id="UP001060215">
    <property type="component" value="Chromosome 14"/>
</dbReference>
<comment type="caution">
    <text evidence="1">The sequence shown here is derived from an EMBL/GenBank/DDBJ whole genome shotgun (WGS) entry which is preliminary data.</text>
</comment>
<evidence type="ECO:0000313" key="1">
    <source>
        <dbReference type="EMBL" id="KAI7989417.1"/>
    </source>
</evidence>
<reference evidence="1 2" key="1">
    <citation type="journal article" date="2022" name="Plant J.">
        <title>Chromosome-level genome of Camellia lanceoleosa provides a valuable resource for understanding genome evolution and self-incompatibility.</title>
        <authorList>
            <person name="Gong W."/>
            <person name="Xiao S."/>
            <person name="Wang L."/>
            <person name="Liao Z."/>
            <person name="Chang Y."/>
            <person name="Mo W."/>
            <person name="Hu G."/>
            <person name="Li W."/>
            <person name="Zhao G."/>
            <person name="Zhu H."/>
            <person name="Hu X."/>
            <person name="Ji K."/>
            <person name="Xiang X."/>
            <person name="Song Q."/>
            <person name="Yuan D."/>
            <person name="Jin S."/>
            <person name="Zhang L."/>
        </authorList>
    </citation>
    <scope>NUCLEOTIDE SEQUENCE [LARGE SCALE GENOMIC DNA]</scope>
    <source>
        <strain evidence="1">SQ_2022a</strain>
    </source>
</reference>
<accession>A0ACC0FMS4</accession>
<gene>
    <name evidence="1" type="ORF">LOK49_LG13G01609</name>
</gene>
<name>A0ACC0FMS4_9ERIC</name>
<organism evidence="1 2">
    <name type="scientific">Camellia lanceoleosa</name>
    <dbReference type="NCBI Taxonomy" id="1840588"/>
    <lineage>
        <taxon>Eukaryota</taxon>
        <taxon>Viridiplantae</taxon>
        <taxon>Streptophyta</taxon>
        <taxon>Embryophyta</taxon>
        <taxon>Tracheophyta</taxon>
        <taxon>Spermatophyta</taxon>
        <taxon>Magnoliopsida</taxon>
        <taxon>eudicotyledons</taxon>
        <taxon>Gunneridae</taxon>
        <taxon>Pentapetalae</taxon>
        <taxon>asterids</taxon>
        <taxon>Ericales</taxon>
        <taxon>Theaceae</taxon>
        <taxon>Camellia</taxon>
    </lineage>
</organism>
<keyword evidence="2" id="KW-1185">Reference proteome</keyword>
<evidence type="ECO:0000313" key="2">
    <source>
        <dbReference type="Proteomes" id="UP001060215"/>
    </source>
</evidence>
<protein>
    <submittedName>
        <fullName evidence="1">Nuclear pore complex protein NUP93B</fullName>
    </submittedName>
</protein>
<proteinExistence type="predicted"/>
<sequence>MEEQSKDTLSEEGFGEPQKSIQEIAKALTGSLISLKVIQADQENRKLIFSEKEAMWDVLKKMSLVIGARRHLEWGHEKYIIDTIQSHHAQVQEDFDLRCKELIKEEFGERCNFDVDDAVQKLEKLGIVAWS</sequence>
<dbReference type="EMBL" id="CM045771">
    <property type="protein sequence ID" value="KAI7989417.1"/>
    <property type="molecule type" value="Genomic_DNA"/>
</dbReference>